<gene>
    <name evidence="3" type="ordered locus">MHF_0196</name>
</gene>
<dbReference type="AlphaFoldDB" id="F6FG29"/>
<dbReference type="KEGG" id="mhf:MHF_0196"/>
<evidence type="ECO:0000313" key="3">
    <source>
        <dbReference type="EMBL" id="AEG72495.1"/>
    </source>
</evidence>
<dbReference type="Proteomes" id="UP000007952">
    <property type="component" value="Chromosome"/>
</dbReference>
<sequence>MSLKLLIPVLGGVGALGTAFAAGAFSGGEKKGDTSITTSTPTNEIQNPEVKKKAFKEFSELKPSSGGNDQCSIFYVSEIHEESGSYKYDGYKKTFNSKDAALGELKKDGLQNEDLYRVLCGSDYGQKKYALAKGDSGWELVEVQ</sequence>
<dbReference type="EMBL" id="CP002808">
    <property type="protein sequence ID" value="AEG72495.1"/>
    <property type="molecule type" value="Genomic_DNA"/>
</dbReference>
<organism evidence="3 4">
    <name type="scientific">Mycoplasma haemofelis (strain Ohio2)</name>
    <dbReference type="NCBI Taxonomy" id="859194"/>
    <lineage>
        <taxon>Bacteria</taxon>
        <taxon>Bacillati</taxon>
        <taxon>Mycoplasmatota</taxon>
        <taxon>Mollicutes</taxon>
        <taxon>Mycoplasmataceae</taxon>
        <taxon>Mycoplasma</taxon>
    </lineage>
</organism>
<evidence type="ECO:0000256" key="1">
    <source>
        <dbReference type="SAM" id="MobiDB-lite"/>
    </source>
</evidence>
<evidence type="ECO:0000256" key="2">
    <source>
        <dbReference type="SAM" id="SignalP"/>
    </source>
</evidence>
<dbReference type="HOGENOM" id="CLU_1756832_0_0_14"/>
<feature type="compositionally biased region" description="Polar residues" evidence="1">
    <location>
        <begin position="34"/>
        <end position="46"/>
    </location>
</feature>
<accession>F6FG29</accession>
<protein>
    <recommendedName>
        <fullName evidence="5">Lipoprotein</fullName>
    </recommendedName>
</protein>
<reference evidence="3 4" key="1">
    <citation type="journal article" date="2011" name="J. Bacteriol.">
        <title>Complete genome sequences of two hemotropic Mycoplasmas, Mycoplasma haemofelis strain Ohio2 and Mycoplasma suis strain Illinois.</title>
        <authorList>
            <person name="Messick J.B."/>
            <person name="Santos A.P."/>
            <person name="Guimaraes A.M."/>
        </authorList>
    </citation>
    <scope>NUCLEOTIDE SEQUENCE [LARGE SCALE GENOMIC DNA]</scope>
    <source>
        <strain evidence="3 4">Ohio2</strain>
    </source>
</reference>
<reference key="2">
    <citation type="submission" date="2011-05" db="EMBL/GenBank/DDBJ databases">
        <title>The Genome of Mycoplasma haemofelis Strain Ohio2, a pathogenic hemoplasma of the cat.</title>
        <authorList>
            <person name="Santos A.P."/>
            <person name="Guimaraes A.M.S."/>
            <person name="SanMiguel P.J."/>
            <person name="Martin S.W."/>
            <person name="Messick J.B."/>
        </authorList>
    </citation>
    <scope>NUCLEOTIDE SEQUENCE</scope>
    <source>
        <strain>Ohio2</strain>
    </source>
</reference>
<dbReference type="STRING" id="859194.MHF_0196"/>
<dbReference type="BioCyc" id="MHAE859194:G1GR7-194-MONOMER"/>
<proteinExistence type="predicted"/>
<feature type="signal peptide" evidence="2">
    <location>
        <begin position="1"/>
        <end position="21"/>
    </location>
</feature>
<evidence type="ECO:0000313" key="4">
    <source>
        <dbReference type="Proteomes" id="UP000007952"/>
    </source>
</evidence>
<feature type="region of interest" description="Disordered" evidence="1">
    <location>
        <begin position="28"/>
        <end position="49"/>
    </location>
</feature>
<name>F6FG29_MYCHI</name>
<feature type="chain" id="PRO_5003339402" description="Lipoprotein" evidence="2">
    <location>
        <begin position="22"/>
        <end position="144"/>
    </location>
</feature>
<keyword evidence="2" id="KW-0732">Signal</keyword>
<evidence type="ECO:0008006" key="5">
    <source>
        <dbReference type="Google" id="ProtNLM"/>
    </source>
</evidence>